<dbReference type="EMBL" id="MF150122">
    <property type="protein sequence ID" value="ASF81542.1"/>
    <property type="molecule type" value="Genomic_DNA"/>
</dbReference>
<evidence type="ECO:0008006" key="2">
    <source>
        <dbReference type="Google" id="ProtNLM"/>
    </source>
</evidence>
<evidence type="ECO:0000313" key="1">
    <source>
        <dbReference type="EMBL" id="ASF81542.1"/>
    </source>
</evidence>
<name>A0A218N5X5_KLEPN</name>
<reference evidence="1" key="1">
    <citation type="submission" date="2017-05" db="EMBL/GenBank/DDBJ databases">
        <authorList>
            <person name="Song R."/>
            <person name="Chenine A.L."/>
            <person name="Ruprecht R.M."/>
        </authorList>
    </citation>
    <scope>NUCLEOTIDE SEQUENCE</scope>
    <source>
        <strain evidence="1">A64477</strain>
        <plasmid evidence="1">pKP64477b</plasmid>
    </source>
</reference>
<dbReference type="AlphaFoldDB" id="A0A218N5X5"/>
<gene>
    <name evidence="1" type="ORF">KP64477b_00214</name>
</gene>
<sequence length="179" mass="19753">MVENINNDVPQHQPYRNEKVFNSGKTALELNYSETNGSVNLILAGPLASKPGAFDWTGQKAFSTKLSDDEVIALCMAFLRLTREAVLKDKKTKHHNKQVYKNVKVTFDGKSTAMLEGGVVAINKDERDINFIHKISIDPAACLRLGLFLLSVILARNPGVPSDAVLTCMRLNANAQLQK</sequence>
<protein>
    <recommendedName>
        <fullName evidence="2">Plasmid transfer protein</fullName>
    </recommendedName>
</protein>
<organism evidence="1">
    <name type="scientific">Klebsiella pneumoniae</name>
    <dbReference type="NCBI Taxonomy" id="573"/>
    <lineage>
        <taxon>Bacteria</taxon>
        <taxon>Pseudomonadati</taxon>
        <taxon>Pseudomonadota</taxon>
        <taxon>Gammaproteobacteria</taxon>
        <taxon>Enterobacterales</taxon>
        <taxon>Enterobacteriaceae</taxon>
        <taxon>Klebsiella/Raoultella group</taxon>
        <taxon>Klebsiella</taxon>
        <taxon>Klebsiella pneumoniae complex</taxon>
    </lineage>
</organism>
<proteinExistence type="predicted"/>
<keyword evidence="1" id="KW-0614">Plasmid</keyword>
<geneLocation type="plasmid" evidence="1">
    <name>pKP64477b</name>
</geneLocation>
<accession>A0A218N5X5</accession>